<keyword evidence="4" id="KW-1185">Reference proteome</keyword>
<sequence>MWRPKALCLTWPISEIGGLCLILFQLADCDPKCERDEPWVNYSEESLSAWYIWLLVLFFLAMILSCGILFCLQCWLKRRSSFPSRRTLAVFALNDSDSLGVSEASQCAFSGVPAHPPNPELRPSPALRVSTRGAGSPPPYEDIMKAGKH</sequence>
<dbReference type="EMBL" id="JAHGAV010000107">
    <property type="protein sequence ID" value="KAG6931913.1"/>
    <property type="molecule type" value="Genomic_DNA"/>
</dbReference>
<evidence type="ECO:0000313" key="4">
    <source>
        <dbReference type="Proteomes" id="UP000765507"/>
    </source>
</evidence>
<dbReference type="Proteomes" id="UP000765507">
    <property type="component" value="Unassembled WGS sequence"/>
</dbReference>
<organism evidence="3 4">
    <name type="scientific">Chelydra serpentina</name>
    <name type="common">Snapping turtle</name>
    <name type="synonym">Testudo serpentina</name>
    <dbReference type="NCBI Taxonomy" id="8475"/>
    <lineage>
        <taxon>Eukaryota</taxon>
        <taxon>Metazoa</taxon>
        <taxon>Chordata</taxon>
        <taxon>Craniata</taxon>
        <taxon>Vertebrata</taxon>
        <taxon>Euteleostomi</taxon>
        <taxon>Archelosauria</taxon>
        <taxon>Testudinata</taxon>
        <taxon>Testudines</taxon>
        <taxon>Cryptodira</taxon>
        <taxon>Durocryptodira</taxon>
        <taxon>Americhelydia</taxon>
        <taxon>Chelydroidea</taxon>
        <taxon>Chelydridae</taxon>
        <taxon>Chelydra</taxon>
    </lineage>
</organism>
<protein>
    <submittedName>
        <fullName evidence="3">Transmembrane protein 207</fullName>
    </submittedName>
</protein>
<comment type="caution">
    <text evidence="3">The sequence shown here is derived from an EMBL/GenBank/DDBJ whole genome shotgun (WGS) entry which is preliminary data.</text>
</comment>
<keyword evidence="2" id="KW-1133">Transmembrane helix</keyword>
<dbReference type="PANTHER" id="PTHR36467:SF1">
    <property type="entry name" value="TRANSMEMBRANE PROTEIN 207"/>
    <property type="match status" value="1"/>
</dbReference>
<evidence type="ECO:0000256" key="2">
    <source>
        <dbReference type="SAM" id="Phobius"/>
    </source>
</evidence>
<feature type="transmembrane region" description="Helical" evidence="2">
    <location>
        <begin position="53"/>
        <end position="76"/>
    </location>
</feature>
<keyword evidence="2" id="KW-0472">Membrane</keyword>
<feature type="region of interest" description="Disordered" evidence="1">
    <location>
        <begin position="113"/>
        <end position="149"/>
    </location>
</feature>
<accession>A0A8T1STJ3</accession>
<dbReference type="AlphaFoldDB" id="A0A8T1STJ3"/>
<dbReference type="InterPro" id="IPR039490">
    <property type="entry name" value="TMEM207"/>
</dbReference>
<name>A0A8T1STJ3_CHESE</name>
<gene>
    <name evidence="3" type="primary">Tmem207</name>
    <name evidence="3" type="ORF">G0U57_000545</name>
</gene>
<dbReference type="PANTHER" id="PTHR36467">
    <property type="entry name" value="TRANSMEMBRANE PROTEIN 207"/>
    <property type="match status" value="1"/>
</dbReference>
<reference evidence="3 4" key="1">
    <citation type="journal article" date="2020" name="G3 (Bethesda)">
        <title>Draft Genome of the Common Snapping Turtle, Chelydra serpentina, a Model for Phenotypic Plasticity in Reptiles.</title>
        <authorList>
            <person name="Das D."/>
            <person name="Singh S.K."/>
            <person name="Bierstedt J."/>
            <person name="Erickson A."/>
            <person name="Galli G.L.J."/>
            <person name="Crossley D.A. 2nd"/>
            <person name="Rhen T."/>
        </authorList>
    </citation>
    <scope>NUCLEOTIDE SEQUENCE [LARGE SCALE GENOMIC DNA]</scope>
    <source>
        <strain evidence="3">KW</strain>
    </source>
</reference>
<proteinExistence type="predicted"/>
<evidence type="ECO:0000256" key="1">
    <source>
        <dbReference type="SAM" id="MobiDB-lite"/>
    </source>
</evidence>
<dbReference type="OrthoDB" id="9907850at2759"/>
<evidence type="ECO:0000313" key="3">
    <source>
        <dbReference type="EMBL" id="KAG6931913.1"/>
    </source>
</evidence>
<keyword evidence="2 3" id="KW-0812">Transmembrane</keyword>